<accession>A0AAW3TRR7</accession>
<keyword evidence="2" id="KW-1185">Reference proteome</keyword>
<name>A0AAW3TRR7_9SPHN</name>
<dbReference type="EMBL" id="JACIDB010000001">
    <property type="protein sequence ID" value="MBB3874294.1"/>
    <property type="molecule type" value="Genomic_DNA"/>
</dbReference>
<dbReference type="InterPro" id="IPR036380">
    <property type="entry name" value="Isochorismatase-like_sf"/>
</dbReference>
<dbReference type="AlphaFoldDB" id="A0AAW3TRR7"/>
<dbReference type="RefSeq" id="WP_147034809.1">
    <property type="nucleotide sequence ID" value="NZ_JACIDB010000001.1"/>
</dbReference>
<dbReference type="Proteomes" id="UP000528945">
    <property type="component" value="Unassembled WGS sequence"/>
</dbReference>
<dbReference type="InterPro" id="IPR053152">
    <property type="entry name" value="Hydrolase_YcaC-like"/>
</dbReference>
<evidence type="ECO:0000313" key="1">
    <source>
        <dbReference type="EMBL" id="MBB3874294.1"/>
    </source>
</evidence>
<dbReference type="PANTHER" id="PTHR43559:SF1">
    <property type="entry name" value="HYDROLASE"/>
    <property type="match status" value="1"/>
</dbReference>
<gene>
    <name evidence="1" type="ORF">GGR47_000510</name>
</gene>
<reference evidence="1 2" key="1">
    <citation type="submission" date="2020-08" db="EMBL/GenBank/DDBJ databases">
        <title>Genomic Encyclopedia of Type Strains, Phase IV (KMG-IV): sequencing the most valuable type-strain genomes for metagenomic binning, comparative biology and taxonomic classification.</title>
        <authorList>
            <person name="Goeker M."/>
        </authorList>
    </citation>
    <scope>NUCLEOTIDE SEQUENCE [LARGE SCALE GENOMIC DNA]</scope>
    <source>
        <strain evidence="1 2">DSM 15581</strain>
    </source>
</reference>
<sequence>MPKATSPPGASLLSATDHRLLLIDLQSHMAFAIKAIAPELLRNNAALLKRAVKAFGAPSTLTTVSENSVSGPMFDAFEGGHA</sequence>
<dbReference type="SUPFAM" id="SSF52499">
    <property type="entry name" value="Isochorismatase-like hydrolases"/>
    <property type="match status" value="1"/>
</dbReference>
<comment type="caution">
    <text evidence="1">The sequence shown here is derived from an EMBL/GenBank/DDBJ whole genome shotgun (WGS) entry which is preliminary data.</text>
</comment>
<evidence type="ECO:0000313" key="2">
    <source>
        <dbReference type="Proteomes" id="UP000528945"/>
    </source>
</evidence>
<evidence type="ECO:0008006" key="3">
    <source>
        <dbReference type="Google" id="ProtNLM"/>
    </source>
</evidence>
<proteinExistence type="predicted"/>
<protein>
    <recommendedName>
        <fullName evidence="3">Isochorismatase family protein</fullName>
    </recommendedName>
</protein>
<organism evidence="1 2">
    <name type="scientific">Sphingomonas aquatilis</name>
    <dbReference type="NCBI Taxonomy" id="93063"/>
    <lineage>
        <taxon>Bacteria</taxon>
        <taxon>Pseudomonadati</taxon>
        <taxon>Pseudomonadota</taxon>
        <taxon>Alphaproteobacteria</taxon>
        <taxon>Sphingomonadales</taxon>
        <taxon>Sphingomonadaceae</taxon>
        <taxon>Sphingomonas</taxon>
    </lineage>
</organism>
<dbReference type="PANTHER" id="PTHR43559">
    <property type="entry name" value="HYDROLASE YCAC-RELATED"/>
    <property type="match status" value="1"/>
</dbReference>